<dbReference type="NCBIfam" id="TIGR01833">
    <property type="entry name" value="HMG-CoA-S_euk"/>
    <property type="match status" value="1"/>
</dbReference>
<dbReference type="PaxDb" id="2903-EOD07300"/>
<dbReference type="GO" id="GO:0010142">
    <property type="term" value="P:farnesyl diphosphate biosynthetic process, mevalonate pathway"/>
    <property type="evidence" value="ECO:0007669"/>
    <property type="project" value="InterPro"/>
</dbReference>
<dbReference type="Pfam" id="PF01154">
    <property type="entry name" value="HMG_CoA_synt_N"/>
    <property type="match status" value="1"/>
</dbReference>
<reference evidence="8" key="2">
    <citation type="submission" date="2024-10" db="UniProtKB">
        <authorList>
            <consortium name="EnsemblProtists"/>
        </authorList>
    </citation>
    <scope>IDENTIFICATION</scope>
</reference>
<dbReference type="InterPro" id="IPR013528">
    <property type="entry name" value="HMG_CoA_synth_N"/>
</dbReference>
<dbReference type="GO" id="GO:0006084">
    <property type="term" value="P:acetyl-CoA metabolic process"/>
    <property type="evidence" value="ECO:0007669"/>
    <property type="project" value="InterPro"/>
</dbReference>
<dbReference type="KEGG" id="ehx:EMIHUDRAFT_448559"/>
<dbReference type="eggNOG" id="KOG1393">
    <property type="taxonomic scope" value="Eukaryota"/>
</dbReference>
<protein>
    <recommendedName>
        <fullName evidence="5">Hydroxymethylglutaryl-CoA synthase</fullName>
        <shortName evidence="5">HMG-CoA synthase</shortName>
        <ecNumber evidence="5">2.3.3.10</ecNumber>
    </recommendedName>
    <alternativeName>
        <fullName evidence="5">3-hydroxy-3-methylglutaryl coenzyme A synthase</fullName>
    </alternativeName>
</protein>
<accession>A0A0D3I7R5</accession>
<feature type="active site" description="Proton donor/acceptor" evidence="3">
    <location>
        <position position="85"/>
    </location>
</feature>
<dbReference type="InterPro" id="IPR016039">
    <property type="entry name" value="Thiolase-like"/>
</dbReference>
<feature type="active site" description="Acyl-thioester intermediate" evidence="3">
    <location>
        <position position="119"/>
    </location>
</feature>
<keyword evidence="9" id="KW-1185">Reference proteome</keyword>
<dbReference type="InterPro" id="IPR013746">
    <property type="entry name" value="HMG_CoA_synt_C_dom"/>
</dbReference>
<dbReference type="PANTHER" id="PTHR43323">
    <property type="entry name" value="3-HYDROXY-3-METHYLGLUTARYL COENZYME A SYNTHASE"/>
    <property type="match status" value="1"/>
</dbReference>
<dbReference type="InterPro" id="IPR010122">
    <property type="entry name" value="HMG_CoA_synthase_euk"/>
</dbReference>
<evidence type="ECO:0000313" key="8">
    <source>
        <dbReference type="EnsemblProtists" id="EOD07300"/>
    </source>
</evidence>
<keyword evidence="5" id="KW-0753">Steroid metabolism</keyword>
<keyword evidence="5" id="KW-1207">Sterol metabolism</keyword>
<dbReference type="CDD" id="cd00827">
    <property type="entry name" value="init_cond_enzymes"/>
    <property type="match status" value="1"/>
</dbReference>
<name>A0A0D3I7R5_EMIH1</name>
<reference evidence="9" key="1">
    <citation type="journal article" date="2013" name="Nature">
        <title>Pan genome of the phytoplankton Emiliania underpins its global distribution.</title>
        <authorList>
            <person name="Read B.A."/>
            <person name="Kegel J."/>
            <person name="Klute M.J."/>
            <person name="Kuo A."/>
            <person name="Lefebvre S.C."/>
            <person name="Maumus F."/>
            <person name="Mayer C."/>
            <person name="Miller J."/>
            <person name="Monier A."/>
            <person name="Salamov A."/>
            <person name="Young J."/>
            <person name="Aguilar M."/>
            <person name="Claverie J.M."/>
            <person name="Frickenhaus S."/>
            <person name="Gonzalez K."/>
            <person name="Herman E.K."/>
            <person name="Lin Y.C."/>
            <person name="Napier J."/>
            <person name="Ogata H."/>
            <person name="Sarno A.F."/>
            <person name="Shmutz J."/>
            <person name="Schroeder D."/>
            <person name="de Vargas C."/>
            <person name="Verret F."/>
            <person name="von Dassow P."/>
            <person name="Valentin K."/>
            <person name="Van de Peer Y."/>
            <person name="Wheeler G."/>
            <person name="Dacks J.B."/>
            <person name="Delwiche C.F."/>
            <person name="Dyhrman S.T."/>
            <person name="Glockner G."/>
            <person name="John U."/>
            <person name="Richards T."/>
            <person name="Worden A.Z."/>
            <person name="Zhang X."/>
            <person name="Grigoriev I.V."/>
            <person name="Allen A.E."/>
            <person name="Bidle K."/>
            <person name="Borodovsky M."/>
            <person name="Bowler C."/>
            <person name="Brownlee C."/>
            <person name="Cock J.M."/>
            <person name="Elias M."/>
            <person name="Gladyshev V.N."/>
            <person name="Groth M."/>
            <person name="Guda C."/>
            <person name="Hadaegh A."/>
            <person name="Iglesias-Rodriguez M.D."/>
            <person name="Jenkins J."/>
            <person name="Jones B.M."/>
            <person name="Lawson T."/>
            <person name="Leese F."/>
            <person name="Lindquist E."/>
            <person name="Lobanov A."/>
            <person name="Lomsadze A."/>
            <person name="Malik S.B."/>
            <person name="Marsh M.E."/>
            <person name="Mackinder L."/>
            <person name="Mock T."/>
            <person name="Mueller-Roeber B."/>
            <person name="Pagarete A."/>
            <person name="Parker M."/>
            <person name="Probert I."/>
            <person name="Quesneville H."/>
            <person name="Raines C."/>
            <person name="Rensing S.A."/>
            <person name="Riano-Pachon D.M."/>
            <person name="Richier S."/>
            <person name="Rokitta S."/>
            <person name="Shiraiwa Y."/>
            <person name="Soanes D.M."/>
            <person name="van der Giezen M."/>
            <person name="Wahlund T.M."/>
            <person name="Williams B."/>
            <person name="Wilson W."/>
            <person name="Wolfe G."/>
            <person name="Wurch L.L."/>
        </authorList>
    </citation>
    <scope>NUCLEOTIDE SEQUENCE</scope>
</reference>
<evidence type="ECO:0000259" key="6">
    <source>
        <dbReference type="Pfam" id="PF01154"/>
    </source>
</evidence>
<feature type="domain" description="Hydroxymethylglutaryl-coenzyme A synthase C-terminal" evidence="7">
    <location>
        <begin position="183"/>
        <end position="488"/>
    </location>
</feature>
<sequence length="488" mass="51423">MARRATDAGILAMECYFPQRYVPQTALEEADGCAGKYTVGLGQTALAFFDDREDIASVLLTACARLLERYGVPASAIGRLEVGTETLLDKSKSVKTTLMAQLFGAEHSDVEGVSSTNACYGGTAALLNSVAWVESSAWDGRYALVVCGDIAVYAPGPARPTGGGGAVAMLVGPDAPLVMAGPRATHAFEVYDFYKPRGDTEYATVDGKLSQDAYLASVDTCWSRLKAKLGAPAAAEQLGLNGSPADLRAFDYVCMHSPYNKLVQKGFARLLYGTAALGQPSATSVLTLSRRAAVGDFADDATAPRFAGDAQRWAGVPPAKTVGDREAEKCFVGLAKPDFEAKCAPSDTASRQVGNCYTAALYMNLLSLVSAKASSLMGARLLLFSYGSGAVATAFTLIGREPSGGSALALPPASPFTLERIATTAQLAERLTARTCSDLPTLTRALELREERYGQAGYEPSGDVGALAPGTYYLAAVDELHRRTYSRK</sequence>
<keyword evidence="5" id="KW-0444">Lipid biosynthesis</keyword>
<dbReference type="Proteomes" id="UP000013827">
    <property type="component" value="Unassembled WGS sequence"/>
</dbReference>
<evidence type="ECO:0000259" key="7">
    <source>
        <dbReference type="Pfam" id="PF08540"/>
    </source>
</evidence>
<dbReference type="EnsemblProtists" id="EOD07300">
    <property type="protein sequence ID" value="EOD07300"/>
    <property type="gene ID" value="EMIHUDRAFT_448559"/>
</dbReference>
<dbReference type="STRING" id="2903.R1CY43"/>
<feature type="binding site" evidence="4">
    <location>
        <position position="261"/>
    </location>
    <ligand>
        <name>CoA</name>
        <dbReference type="ChEBI" id="CHEBI:57287"/>
    </ligand>
</feature>
<dbReference type="UniPathway" id="UPA00058">
    <property type="reaction ID" value="UER00102"/>
</dbReference>
<evidence type="ECO:0000256" key="3">
    <source>
        <dbReference type="PIRSR" id="PIRSR610122-1"/>
    </source>
</evidence>
<dbReference type="GO" id="GO:0004421">
    <property type="term" value="F:hydroxymethylglutaryl-CoA synthase activity"/>
    <property type="evidence" value="ECO:0007669"/>
    <property type="project" value="UniProtKB-EC"/>
</dbReference>
<evidence type="ECO:0000256" key="1">
    <source>
        <dbReference type="ARBA" id="ARBA00007061"/>
    </source>
</evidence>
<evidence type="ECO:0000313" key="9">
    <source>
        <dbReference type="Proteomes" id="UP000013827"/>
    </source>
</evidence>
<dbReference type="Pfam" id="PF08540">
    <property type="entry name" value="HMG_CoA_synt_C"/>
    <property type="match status" value="1"/>
</dbReference>
<feature type="binding site" evidence="4">
    <location>
        <position position="210"/>
    </location>
    <ligand>
        <name>CoA</name>
        <dbReference type="ChEBI" id="CHEBI:57287"/>
    </ligand>
</feature>
<feature type="domain" description="Hydroxymethylglutaryl-coenzyme A synthase N-terminal" evidence="6">
    <location>
        <begin position="6"/>
        <end position="176"/>
    </location>
</feature>
<keyword evidence="2 5" id="KW-0808">Transferase</keyword>
<evidence type="ECO:0000256" key="5">
    <source>
        <dbReference type="RuleBase" id="RU364071"/>
    </source>
</evidence>
<feature type="binding site" evidence="4">
    <location>
        <position position="265"/>
    </location>
    <ligand>
        <name>CoA</name>
        <dbReference type="ChEBI" id="CHEBI:57287"/>
    </ligand>
</feature>
<dbReference type="RefSeq" id="XP_005759729.1">
    <property type="nucleotide sequence ID" value="XM_005759672.1"/>
</dbReference>
<comment type="function">
    <text evidence="5">Catalyzes the condensation of acetyl-CoA with acetoacetyl-CoA to form HMG-CoA.</text>
</comment>
<proteinExistence type="inferred from homology"/>
<dbReference type="GO" id="GO:0016126">
    <property type="term" value="P:sterol biosynthetic process"/>
    <property type="evidence" value="ECO:0007669"/>
    <property type="project" value="UniProtKB-KW"/>
</dbReference>
<comment type="pathway">
    <text evidence="5">Metabolic intermediate biosynthesis; (R)-mevalonate biosynthesis; (R)-mevalonate from acetyl-CoA: step 2/3.</text>
</comment>
<dbReference type="Gene3D" id="3.40.47.10">
    <property type="match status" value="1"/>
</dbReference>
<dbReference type="EC" id="2.3.3.10" evidence="5"/>
<keyword evidence="5" id="KW-0756">Sterol biosynthesis</keyword>
<dbReference type="SUPFAM" id="SSF53901">
    <property type="entry name" value="Thiolase-like"/>
    <property type="match status" value="2"/>
</dbReference>
<comment type="catalytic activity">
    <reaction evidence="5">
        <text>acetoacetyl-CoA + acetyl-CoA + H2O = (3S)-3-hydroxy-3-methylglutaryl-CoA + CoA + H(+)</text>
        <dbReference type="Rhea" id="RHEA:10188"/>
        <dbReference type="ChEBI" id="CHEBI:15377"/>
        <dbReference type="ChEBI" id="CHEBI:15378"/>
        <dbReference type="ChEBI" id="CHEBI:43074"/>
        <dbReference type="ChEBI" id="CHEBI:57286"/>
        <dbReference type="ChEBI" id="CHEBI:57287"/>
        <dbReference type="ChEBI" id="CHEBI:57288"/>
        <dbReference type="EC" id="2.3.3.10"/>
    </reaction>
</comment>
<dbReference type="PANTHER" id="PTHR43323:SF2">
    <property type="entry name" value="HYDROXYMETHYLGLUTARYL-COA SYNTHASE"/>
    <property type="match status" value="1"/>
</dbReference>
<keyword evidence="5" id="KW-0443">Lipid metabolism</keyword>
<dbReference type="AlphaFoldDB" id="A0A0D3I7R5"/>
<dbReference type="OMA" id="DDAYNWI"/>
<evidence type="ECO:0000256" key="4">
    <source>
        <dbReference type="PIRSR" id="PIRSR610122-2"/>
    </source>
</evidence>
<comment type="similarity">
    <text evidence="1 5">Belongs to the thiolase-like superfamily. HMG-CoA synthase family.</text>
</comment>
<feature type="active site" description="Proton donor/acceptor" evidence="3">
    <location>
        <position position="256"/>
    </location>
</feature>
<evidence type="ECO:0000256" key="2">
    <source>
        <dbReference type="ARBA" id="ARBA00022679"/>
    </source>
</evidence>
<keyword evidence="5" id="KW-0752">Steroid biosynthesis</keyword>
<organism evidence="8 9">
    <name type="scientific">Emiliania huxleyi (strain CCMP1516)</name>
    <dbReference type="NCBI Taxonomy" id="280463"/>
    <lineage>
        <taxon>Eukaryota</taxon>
        <taxon>Haptista</taxon>
        <taxon>Haptophyta</taxon>
        <taxon>Prymnesiophyceae</taxon>
        <taxon>Isochrysidales</taxon>
        <taxon>Noelaerhabdaceae</taxon>
        <taxon>Emiliania</taxon>
    </lineage>
</organism>
<dbReference type="GeneID" id="17253167"/>
<dbReference type="HOGENOM" id="CLU_008065_0_1_1"/>